<evidence type="ECO:0000256" key="10">
    <source>
        <dbReference type="RuleBase" id="RU004208"/>
    </source>
</evidence>
<dbReference type="CDD" id="cd02995">
    <property type="entry name" value="PDI_a_PDI_a'_C"/>
    <property type="match status" value="1"/>
</dbReference>
<dbReference type="SUPFAM" id="SSF52833">
    <property type="entry name" value="Thioredoxin-like"/>
    <property type="match status" value="1"/>
</dbReference>
<dbReference type="GO" id="GO:0034976">
    <property type="term" value="P:response to endoplasmic reticulum stress"/>
    <property type="evidence" value="ECO:0007669"/>
    <property type="project" value="TreeGrafter"/>
</dbReference>
<keyword evidence="6" id="KW-0256">Endoplasmic reticulum</keyword>
<comment type="caution">
    <text evidence="13">The sequence shown here is derived from an EMBL/GenBank/DDBJ whole genome shotgun (WGS) entry which is preliminary data.</text>
</comment>
<dbReference type="PRINTS" id="PR00421">
    <property type="entry name" value="THIOREDOXIN"/>
</dbReference>
<evidence type="ECO:0000313" key="13">
    <source>
        <dbReference type="EMBL" id="KAF6024437.1"/>
    </source>
</evidence>
<gene>
    <name evidence="13" type="ORF">EB796_017255</name>
</gene>
<dbReference type="InterPro" id="IPR036249">
    <property type="entry name" value="Thioredoxin-like_sf"/>
</dbReference>
<keyword evidence="8" id="KW-0413">Isomerase</keyword>
<dbReference type="NCBIfam" id="TIGR01126">
    <property type="entry name" value="pdi_dom"/>
    <property type="match status" value="1"/>
</dbReference>
<evidence type="ECO:0000256" key="4">
    <source>
        <dbReference type="ARBA" id="ARBA00022729"/>
    </source>
</evidence>
<proteinExistence type="inferred from homology"/>
<feature type="region of interest" description="Disordered" evidence="11">
    <location>
        <begin position="158"/>
        <end position="189"/>
    </location>
</feature>
<evidence type="ECO:0000256" key="2">
    <source>
        <dbReference type="ARBA" id="ARBA00006347"/>
    </source>
</evidence>
<evidence type="ECO:0000256" key="11">
    <source>
        <dbReference type="SAM" id="MobiDB-lite"/>
    </source>
</evidence>
<feature type="compositionally biased region" description="Basic and acidic residues" evidence="11">
    <location>
        <begin position="166"/>
        <end position="189"/>
    </location>
</feature>
<dbReference type="GO" id="GO:0005783">
    <property type="term" value="C:endoplasmic reticulum"/>
    <property type="evidence" value="ECO:0007669"/>
    <property type="project" value="TreeGrafter"/>
</dbReference>
<protein>
    <recommendedName>
        <fullName evidence="3">protein disulfide-isomerase</fullName>
        <ecNumber evidence="3">5.3.4.1</ecNumber>
    </recommendedName>
</protein>
<evidence type="ECO:0000256" key="5">
    <source>
        <dbReference type="ARBA" id="ARBA00022737"/>
    </source>
</evidence>
<evidence type="ECO:0000256" key="8">
    <source>
        <dbReference type="ARBA" id="ARBA00023235"/>
    </source>
</evidence>
<dbReference type="Proteomes" id="UP000593567">
    <property type="component" value="Unassembled WGS sequence"/>
</dbReference>
<comment type="similarity">
    <text evidence="2 10">Belongs to the protein disulfide isomerase family.</text>
</comment>
<dbReference type="OrthoDB" id="72053at2759"/>
<sequence>MTNQTLKYSPEDPGVSEEKLDAFFTSYVNGDLKPFLKSADVPDNWDAEPVKILTGKNFKEVALDESKHVFVEFYAPWCGHCKKLTPIWEDLAKKFESVENLVIAKMDSTENEVEEVQVQGFPTLKFFPANSEEIIDYEGDRSLDDLVKFIGKHVDLPDEKEEEEKPEVPKEASKKEESKEKKDPKKDEL</sequence>
<keyword evidence="7" id="KW-1015">Disulfide bond</keyword>
<comment type="catalytic activity">
    <reaction evidence="1">
        <text>Catalyzes the rearrangement of -S-S- bonds in proteins.</text>
        <dbReference type="EC" id="5.3.4.1"/>
    </reaction>
</comment>
<evidence type="ECO:0000259" key="12">
    <source>
        <dbReference type="PROSITE" id="PS51352"/>
    </source>
</evidence>
<dbReference type="GO" id="GO:0003756">
    <property type="term" value="F:protein disulfide isomerase activity"/>
    <property type="evidence" value="ECO:0007669"/>
    <property type="project" value="UniProtKB-EC"/>
</dbReference>
<dbReference type="InterPro" id="IPR013766">
    <property type="entry name" value="Thioredoxin_domain"/>
</dbReference>
<evidence type="ECO:0000256" key="7">
    <source>
        <dbReference type="ARBA" id="ARBA00023157"/>
    </source>
</evidence>
<dbReference type="Gene3D" id="3.40.30.10">
    <property type="entry name" value="Glutaredoxin"/>
    <property type="match status" value="2"/>
</dbReference>
<keyword evidence="9" id="KW-0676">Redox-active center</keyword>
<dbReference type="PROSITE" id="PS51352">
    <property type="entry name" value="THIOREDOXIN_2"/>
    <property type="match status" value="1"/>
</dbReference>
<dbReference type="EMBL" id="VXIV02002581">
    <property type="protein sequence ID" value="KAF6024437.1"/>
    <property type="molecule type" value="Genomic_DNA"/>
</dbReference>
<dbReference type="PANTHER" id="PTHR18929:SF240">
    <property type="entry name" value="PROTEIN DISULFIDE-ISOMERASE"/>
    <property type="match status" value="1"/>
</dbReference>
<keyword evidence="5" id="KW-0677">Repeat</keyword>
<feature type="domain" description="Thioredoxin" evidence="12">
    <location>
        <begin position="27"/>
        <end position="155"/>
    </location>
</feature>
<evidence type="ECO:0000256" key="1">
    <source>
        <dbReference type="ARBA" id="ARBA00001182"/>
    </source>
</evidence>
<reference evidence="13" key="1">
    <citation type="submission" date="2020-06" db="EMBL/GenBank/DDBJ databases">
        <title>Draft genome of Bugula neritina, a colonial animal packing powerful symbionts and potential medicines.</title>
        <authorList>
            <person name="Rayko M."/>
        </authorList>
    </citation>
    <scope>NUCLEOTIDE SEQUENCE [LARGE SCALE GENOMIC DNA]</scope>
    <source>
        <strain evidence="13">Kwan_BN1</strain>
    </source>
</reference>
<name>A0A7J7JEH4_BUGNE</name>
<dbReference type="AlphaFoldDB" id="A0A7J7JEH4"/>
<dbReference type="InterPro" id="IPR017937">
    <property type="entry name" value="Thioredoxin_CS"/>
</dbReference>
<dbReference type="EC" id="5.3.4.1" evidence="3"/>
<dbReference type="FunFam" id="3.40.30.10:FF:000027">
    <property type="entry name" value="protein disulfide-isomerase A2"/>
    <property type="match status" value="1"/>
</dbReference>
<dbReference type="PROSITE" id="PS00194">
    <property type="entry name" value="THIOREDOXIN_1"/>
    <property type="match status" value="1"/>
</dbReference>
<evidence type="ECO:0000256" key="9">
    <source>
        <dbReference type="ARBA" id="ARBA00023284"/>
    </source>
</evidence>
<evidence type="ECO:0000256" key="6">
    <source>
        <dbReference type="ARBA" id="ARBA00022824"/>
    </source>
</evidence>
<dbReference type="InterPro" id="IPR005788">
    <property type="entry name" value="PDI_thioredoxin-like_dom"/>
</dbReference>
<dbReference type="GO" id="GO:0006457">
    <property type="term" value="P:protein folding"/>
    <property type="evidence" value="ECO:0007669"/>
    <property type="project" value="TreeGrafter"/>
</dbReference>
<organism evidence="13 14">
    <name type="scientific">Bugula neritina</name>
    <name type="common">Brown bryozoan</name>
    <name type="synonym">Sertularia neritina</name>
    <dbReference type="NCBI Taxonomy" id="10212"/>
    <lineage>
        <taxon>Eukaryota</taxon>
        <taxon>Metazoa</taxon>
        <taxon>Spiralia</taxon>
        <taxon>Lophotrochozoa</taxon>
        <taxon>Bryozoa</taxon>
        <taxon>Gymnolaemata</taxon>
        <taxon>Cheilostomatida</taxon>
        <taxon>Flustrina</taxon>
        <taxon>Buguloidea</taxon>
        <taxon>Bugulidae</taxon>
        <taxon>Bugula</taxon>
    </lineage>
</organism>
<evidence type="ECO:0000313" key="14">
    <source>
        <dbReference type="Proteomes" id="UP000593567"/>
    </source>
</evidence>
<accession>A0A7J7JEH4</accession>
<dbReference type="Pfam" id="PF00085">
    <property type="entry name" value="Thioredoxin"/>
    <property type="match status" value="1"/>
</dbReference>
<keyword evidence="4" id="KW-0732">Signal</keyword>
<keyword evidence="14" id="KW-1185">Reference proteome</keyword>
<evidence type="ECO:0000256" key="3">
    <source>
        <dbReference type="ARBA" id="ARBA00012723"/>
    </source>
</evidence>
<dbReference type="PANTHER" id="PTHR18929">
    <property type="entry name" value="PROTEIN DISULFIDE ISOMERASE"/>
    <property type="match status" value="1"/>
</dbReference>